<feature type="region of interest" description="Disordered" evidence="1">
    <location>
        <begin position="964"/>
        <end position="1069"/>
    </location>
</feature>
<feature type="compositionally biased region" description="Gly residues" evidence="1">
    <location>
        <begin position="173"/>
        <end position="183"/>
    </location>
</feature>
<feature type="region of interest" description="Disordered" evidence="1">
    <location>
        <begin position="366"/>
        <end position="602"/>
    </location>
</feature>
<protein>
    <submittedName>
        <fullName evidence="2">Uncharacterized protein</fullName>
    </submittedName>
</protein>
<feature type="compositionally biased region" description="Low complexity" evidence="1">
    <location>
        <begin position="779"/>
        <end position="823"/>
    </location>
</feature>
<feature type="region of interest" description="Disordered" evidence="1">
    <location>
        <begin position="143"/>
        <end position="228"/>
    </location>
</feature>
<feature type="compositionally biased region" description="Polar residues" evidence="1">
    <location>
        <begin position="451"/>
        <end position="461"/>
    </location>
</feature>
<accession>A0A2V0PNS8</accession>
<feature type="compositionally biased region" description="Low complexity" evidence="1">
    <location>
        <begin position="852"/>
        <end position="864"/>
    </location>
</feature>
<dbReference type="InParanoid" id="A0A2V0PNS8"/>
<feature type="compositionally biased region" description="Basic and acidic residues" evidence="1">
    <location>
        <begin position="1002"/>
        <end position="1017"/>
    </location>
</feature>
<feature type="compositionally biased region" description="Low complexity" evidence="1">
    <location>
        <begin position="517"/>
        <end position="528"/>
    </location>
</feature>
<evidence type="ECO:0000313" key="2">
    <source>
        <dbReference type="EMBL" id="GBF99620.1"/>
    </source>
</evidence>
<feature type="compositionally biased region" description="Low complexity" evidence="1">
    <location>
        <begin position="964"/>
        <end position="975"/>
    </location>
</feature>
<comment type="caution">
    <text evidence="2">The sequence shown here is derived from an EMBL/GenBank/DDBJ whole genome shotgun (WGS) entry which is preliminary data.</text>
</comment>
<evidence type="ECO:0000313" key="3">
    <source>
        <dbReference type="Proteomes" id="UP000247498"/>
    </source>
</evidence>
<feature type="compositionally biased region" description="Low complexity" evidence="1">
    <location>
        <begin position="374"/>
        <end position="385"/>
    </location>
</feature>
<feature type="compositionally biased region" description="Basic and acidic residues" evidence="1">
    <location>
        <begin position="189"/>
        <end position="200"/>
    </location>
</feature>
<feature type="region of interest" description="Disordered" evidence="1">
    <location>
        <begin position="769"/>
        <end position="864"/>
    </location>
</feature>
<feature type="compositionally biased region" description="Pro residues" evidence="1">
    <location>
        <begin position="909"/>
        <end position="923"/>
    </location>
</feature>
<dbReference type="AlphaFoldDB" id="A0A2V0PNS8"/>
<feature type="compositionally biased region" description="Gly residues" evidence="1">
    <location>
        <begin position="667"/>
        <end position="684"/>
    </location>
</feature>
<organism evidence="2 3">
    <name type="scientific">Raphidocelis subcapitata</name>
    <dbReference type="NCBI Taxonomy" id="307507"/>
    <lineage>
        <taxon>Eukaryota</taxon>
        <taxon>Viridiplantae</taxon>
        <taxon>Chlorophyta</taxon>
        <taxon>core chlorophytes</taxon>
        <taxon>Chlorophyceae</taxon>
        <taxon>CS clade</taxon>
        <taxon>Sphaeropleales</taxon>
        <taxon>Selenastraceae</taxon>
        <taxon>Raphidocelis</taxon>
    </lineage>
</organism>
<feature type="region of interest" description="Disordered" evidence="1">
    <location>
        <begin position="1"/>
        <end position="42"/>
    </location>
</feature>
<feature type="compositionally biased region" description="Low complexity" evidence="1">
    <location>
        <begin position="898"/>
        <end position="908"/>
    </location>
</feature>
<gene>
    <name evidence="2" type="ORF">Rsub_12299</name>
</gene>
<feature type="region of interest" description="Disordered" evidence="1">
    <location>
        <begin position="248"/>
        <end position="312"/>
    </location>
</feature>
<feature type="compositionally biased region" description="Basic and acidic residues" evidence="1">
    <location>
        <begin position="540"/>
        <end position="549"/>
    </location>
</feature>
<feature type="compositionally biased region" description="Polar residues" evidence="1">
    <location>
        <begin position="278"/>
        <end position="289"/>
    </location>
</feature>
<dbReference type="STRING" id="307507.A0A2V0PNS8"/>
<feature type="compositionally biased region" description="Low complexity" evidence="1">
    <location>
        <begin position="1019"/>
        <end position="1033"/>
    </location>
</feature>
<feature type="compositionally biased region" description="Low complexity" evidence="1">
    <location>
        <begin position="649"/>
        <end position="666"/>
    </location>
</feature>
<feature type="compositionally biased region" description="Basic and acidic residues" evidence="1">
    <location>
        <begin position="248"/>
        <end position="272"/>
    </location>
</feature>
<reference evidence="2 3" key="1">
    <citation type="journal article" date="2018" name="Sci. Rep.">
        <title>Raphidocelis subcapitata (=Pseudokirchneriella subcapitata) provides an insight into genome evolution and environmental adaptations in the Sphaeropleales.</title>
        <authorList>
            <person name="Suzuki S."/>
            <person name="Yamaguchi H."/>
            <person name="Nakajima N."/>
            <person name="Kawachi M."/>
        </authorList>
    </citation>
    <scope>NUCLEOTIDE SEQUENCE [LARGE SCALE GENOMIC DNA]</scope>
    <source>
        <strain evidence="2 3">NIES-35</strain>
    </source>
</reference>
<name>A0A2V0PNS8_9CHLO</name>
<feature type="compositionally biased region" description="Low complexity" evidence="1">
    <location>
        <begin position="202"/>
        <end position="228"/>
    </location>
</feature>
<evidence type="ECO:0000256" key="1">
    <source>
        <dbReference type="SAM" id="MobiDB-lite"/>
    </source>
</evidence>
<keyword evidence="3" id="KW-1185">Reference proteome</keyword>
<dbReference type="EMBL" id="BDRX01000165">
    <property type="protein sequence ID" value="GBF99620.1"/>
    <property type="molecule type" value="Genomic_DNA"/>
</dbReference>
<feature type="compositionally biased region" description="Basic and acidic residues" evidence="1">
    <location>
        <begin position="981"/>
        <end position="994"/>
    </location>
</feature>
<dbReference type="OrthoDB" id="10688053at2759"/>
<feature type="compositionally biased region" description="Low complexity" evidence="1">
    <location>
        <begin position="1"/>
        <end position="22"/>
    </location>
</feature>
<feature type="region of interest" description="Disordered" evidence="1">
    <location>
        <begin position="640"/>
        <end position="700"/>
    </location>
</feature>
<feature type="compositionally biased region" description="Low complexity" evidence="1">
    <location>
        <begin position="474"/>
        <end position="509"/>
    </location>
</feature>
<feature type="compositionally biased region" description="Low complexity" evidence="1">
    <location>
        <begin position="143"/>
        <end position="159"/>
    </location>
</feature>
<dbReference type="Proteomes" id="UP000247498">
    <property type="component" value="Unassembled WGS sequence"/>
</dbReference>
<feature type="region of interest" description="Disordered" evidence="1">
    <location>
        <begin position="898"/>
        <end position="932"/>
    </location>
</feature>
<feature type="compositionally biased region" description="Basic and acidic residues" evidence="1">
    <location>
        <begin position="403"/>
        <end position="422"/>
    </location>
</feature>
<proteinExistence type="predicted"/>
<sequence length="1069" mass="105829">MSASNASAVAGGAPPATTGPAADGEEPWNPFDAAEDRDPFPDTIDAALMRGRGGLPQFDVDARARLAPAAIDAAAPAAATPVARRLPRETSLRLEAQCQAWFEDQSSAKAAEGDSPTPSCALALPGLPFGEVAGVDVPALSAAAGGAPPASQRGAAAASQHLDAAEASDVHGGAEGGGEGGVGTSSRPSRLDERSERERLGPSAADDAPPPAAAGAAAASPSLGPPRSRLSWLLQKNQQELRALLEEQQQRLEERQQWQEGGAEHLQQRDGDPGGPSNDCQALAKQQQAADPAARDEAPVRPDQAQCAAGQGACASAAVDGAQGECVLAPDDVPGAATASVAAAAAAPDAISGVLAALRQAGAMPRTWPSPLRQATTAAAAATQGSPGGSAGARRPRRRQRGERRDSGDEGRERPAARRWSRDVGASPDRQDAAVDARSPQPLRQALAPASTRQAQTQASGPWSPGGATGGLFGAPRASRLGRGAAAHAAAGPSGVHQAPPAGTAAEEVAAARDEPAGAGSPSPTSSDDSGDGEASSPCKGHDQCEEATSRAAARRVRMRFDPAARRGAGGVGDARRRAQTRAAATQTAVHEGTQTDGGMGWQPAQQQALHLLQQAAAAAAAGAEQTPIGQGVAVAVPGAPVQQPPAPFQQQQQQQATPAAAEQAAGGAGGAAAQQGGGGGGGAQLPPLQATPMLGGGAGHASGHVVRSLFMGPATPAPGAAAAGCRLDTAASTPLAPSAALGAAIGIATAAAALSAAAAAAAFMGASPAARTPPAPRGPAHGAPAPLPPAHLAATPAPTPGARTPAFGYAPAAGAPLNEAAPVPWPQPRRRSPDARHLSPMGAYARHGPSRAGAATPTAGAAPLAARTAPVALAPWHPDRTPAGGAASPAAARPAAAAAAAAAGSPAVWPPAPPRAAPPPERTPLRPLLEPQPPSVVAAAAALAAASGPAVIPPRLFPPSAKLAREAAAAAAGATPPPRRRQEQLPEGERECESGSQGRGQQREEGAPERDQRLRVEPPAASAGAQGACSSPLAPQASDGSKRQRRSSRAAGRPQSEMLRRFLAAPDD</sequence>